<dbReference type="GO" id="GO:0030286">
    <property type="term" value="C:dynein complex"/>
    <property type="evidence" value="ECO:0007669"/>
    <property type="project" value="InterPro"/>
</dbReference>
<keyword evidence="2" id="KW-1185">Reference proteome</keyword>
<organism evidence="1 2">
    <name type="scientific">Mesorhabditis spiculigera</name>
    <dbReference type="NCBI Taxonomy" id="96644"/>
    <lineage>
        <taxon>Eukaryota</taxon>
        <taxon>Metazoa</taxon>
        <taxon>Ecdysozoa</taxon>
        <taxon>Nematoda</taxon>
        <taxon>Chromadorea</taxon>
        <taxon>Rhabditida</taxon>
        <taxon>Rhabditina</taxon>
        <taxon>Rhabditomorpha</taxon>
        <taxon>Rhabditoidea</taxon>
        <taxon>Rhabditidae</taxon>
        <taxon>Mesorhabditinae</taxon>
        <taxon>Mesorhabditis</taxon>
    </lineage>
</organism>
<dbReference type="GO" id="GO:0007017">
    <property type="term" value="P:microtubule-based process"/>
    <property type="evidence" value="ECO:0007669"/>
    <property type="project" value="InterPro"/>
</dbReference>
<sequence>MGNELSYKQYVKEQNMADTAMVDHAALCVGRIYPKHKSMRMTNRFGELPTYEWSFDEQAIMDGISEAFSSKYGGSWTCLAGPNASFGIHPRPQNFIRFDIDETGFGDMMNSQKSFCRIIIFQN</sequence>
<feature type="non-terminal residue" evidence="1">
    <location>
        <position position="1"/>
    </location>
</feature>
<reference evidence="1" key="1">
    <citation type="submission" date="2023-06" db="EMBL/GenBank/DDBJ databases">
        <authorList>
            <person name="Delattre M."/>
        </authorList>
    </citation>
    <scope>NUCLEOTIDE SEQUENCE</scope>
    <source>
        <strain evidence="1">AF72</strain>
    </source>
</reference>
<proteinExistence type="predicted"/>
<dbReference type="Proteomes" id="UP001177023">
    <property type="component" value="Unassembled WGS sequence"/>
</dbReference>
<accession>A0AA36GAR8</accession>
<comment type="caution">
    <text evidence="1">The sequence shown here is derived from an EMBL/GenBank/DDBJ whole genome shotgun (WGS) entry which is preliminary data.</text>
</comment>
<dbReference type="AlphaFoldDB" id="A0AA36GAR8"/>
<evidence type="ECO:0000313" key="1">
    <source>
        <dbReference type="EMBL" id="CAJ0584239.1"/>
    </source>
</evidence>
<dbReference type="InterPro" id="IPR037177">
    <property type="entry name" value="DLC_sf"/>
</dbReference>
<protein>
    <submittedName>
        <fullName evidence="1">Uncharacterized protein</fullName>
    </submittedName>
</protein>
<name>A0AA36GAR8_9BILA</name>
<dbReference type="Gene3D" id="3.30.740.10">
    <property type="entry name" value="Protein Inhibitor Of Neuronal Nitric Oxide Synthase"/>
    <property type="match status" value="1"/>
</dbReference>
<dbReference type="EMBL" id="CATQJA010002689">
    <property type="protein sequence ID" value="CAJ0584239.1"/>
    <property type="molecule type" value="Genomic_DNA"/>
</dbReference>
<gene>
    <name evidence="1" type="ORF">MSPICULIGERA_LOCUS22299</name>
</gene>
<evidence type="ECO:0000313" key="2">
    <source>
        <dbReference type="Proteomes" id="UP001177023"/>
    </source>
</evidence>